<evidence type="ECO:0000313" key="4">
    <source>
        <dbReference type="Proteomes" id="UP000095349"/>
    </source>
</evidence>
<dbReference type="PANTHER" id="PTHR30383">
    <property type="entry name" value="THIOESTERASE 1/PROTEASE 1/LYSOPHOSPHOLIPASE L1"/>
    <property type="match status" value="1"/>
</dbReference>
<dbReference type="GO" id="GO:0004622">
    <property type="term" value="F:phosphatidylcholine lysophospholipase activity"/>
    <property type="evidence" value="ECO:0007669"/>
    <property type="project" value="TreeGrafter"/>
</dbReference>
<organism evidence="3 4">
    <name type="scientific">Streptomyces rubrolavendulae</name>
    <dbReference type="NCBI Taxonomy" id="285473"/>
    <lineage>
        <taxon>Bacteria</taxon>
        <taxon>Bacillati</taxon>
        <taxon>Actinomycetota</taxon>
        <taxon>Actinomycetes</taxon>
        <taxon>Kitasatosporales</taxon>
        <taxon>Streptomycetaceae</taxon>
        <taxon>Streptomyces</taxon>
    </lineage>
</organism>
<name>A0A1D8G9X6_9ACTN</name>
<dbReference type="InterPro" id="IPR036514">
    <property type="entry name" value="SGNH_hydro_sf"/>
</dbReference>
<dbReference type="PATRIC" id="fig|285473.5.peg.5418"/>
<evidence type="ECO:0000313" key="3">
    <source>
        <dbReference type="EMBL" id="AOT62250.1"/>
    </source>
</evidence>
<dbReference type="PANTHER" id="PTHR30383:SF5">
    <property type="entry name" value="SGNH HYDROLASE-TYPE ESTERASE DOMAIN-CONTAINING PROTEIN"/>
    <property type="match status" value="1"/>
</dbReference>
<dbReference type="InterPro" id="IPR013830">
    <property type="entry name" value="SGNH_hydro"/>
</dbReference>
<proteinExistence type="predicted"/>
<feature type="domain" description="SGNH hydrolase-type esterase" evidence="2">
    <location>
        <begin position="15"/>
        <end position="214"/>
    </location>
</feature>
<dbReference type="Gene3D" id="3.40.50.1110">
    <property type="entry name" value="SGNH hydrolase"/>
    <property type="match status" value="1"/>
</dbReference>
<accession>A0A1D8G9X6</accession>
<gene>
    <name evidence="3" type="ORF">A4G23_05145</name>
</gene>
<feature type="region of interest" description="Disordered" evidence="1">
    <location>
        <begin position="12"/>
        <end position="38"/>
    </location>
</feature>
<keyword evidence="3" id="KW-0378">Hydrolase</keyword>
<dbReference type="CDD" id="cd01834">
    <property type="entry name" value="SGNH_hydrolase_like_2"/>
    <property type="match status" value="1"/>
</dbReference>
<evidence type="ECO:0000259" key="2">
    <source>
        <dbReference type="Pfam" id="PF13472"/>
    </source>
</evidence>
<dbReference type="EMBL" id="CP017316">
    <property type="protein sequence ID" value="AOT62250.1"/>
    <property type="molecule type" value="Genomic_DNA"/>
</dbReference>
<dbReference type="SUPFAM" id="SSF52266">
    <property type="entry name" value="SGNH hydrolase"/>
    <property type="match status" value="1"/>
</dbReference>
<dbReference type="InterPro" id="IPR051532">
    <property type="entry name" value="Ester_Hydrolysis_Enzymes"/>
</dbReference>
<dbReference type="Pfam" id="PF13472">
    <property type="entry name" value="Lipase_GDSL_2"/>
    <property type="match status" value="1"/>
</dbReference>
<reference evidence="3 4" key="1">
    <citation type="submission" date="2016-09" db="EMBL/GenBank/DDBJ databases">
        <title>Streptomyces rubrolavendulae MJM4426 Genome sequencing and assembly.</title>
        <authorList>
            <person name="Kim J.-G."/>
        </authorList>
    </citation>
    <scope>NUCLEOTIDE SEQUENCE [LARGE SCALE GENOMIC DNA]</scope>
    <source>
        <strain evidence="3 4">MJM4426</strain>
    </source>
</reference>
<keyword evidence="4" id="KW-1185">Reference proteome</keyword>
<protein>
    <submittedName>
        <fullName evidence="3">GDSL-like Lipase/Acylhydrolase</fullName>
    </submittedName>
</protein>
<dbReference type="OrthoDB" id="9794725at2"/>
<dbReference type="AlphaFoldDB" id="A0A1D8G9X6"/>
<evidence type="ECO:0000256" key="1">
    <source>
        <dbReference type="SAM" id="MobiDB-lite"/>
    </source>
</evidence>
<dbReference type="RefSeq" id="WP_069979064.1">
    <property type="nucleotide sequence ID" value="NZ_CP017316.1"/>
</dbReference>
<dbReference type="Proteomes" id="UP000095349">
    <property type="component" value="Chromosome"/>
</dbReference>
<sequence length="230" mass="24793">MPLNVPAGSHLLFQGDSLTDSGRDRGRDPGGGPERADANASLGHGYVYLVAARAAARAPGHRWRFTNRGVSGDGIADLAARWRTDTLEQAPDVLSVLVGVNDARRVVEGDCWDIDADRFREAYDELLARTRRALPATRLLLCEPFCLPAGRDPDFDAALTAQVQTRQKAVADLAAAHRAELVRLQPVFDEALRRAPAAHWSHDGVHPTPAGHQLLADAWVSAVAAGPHAR</sequence>
<dbReference type="KEGG" id="srn:A4G23_05145"/>
<dbReference type="STRING" id="285473.A4G23_05145"/>
<dbReference type="GeneID" id="33067910"/>